<sequence>MNPQPHSPPPTLPLPRPWKLVVASIVVVSFLYWMYRTGEKEGEAPPPPAAQSSLTIAVVPV</sequence>
<protein>
    <submittedName>
        <fullName evidence="3">Uncharacterized protein</fullName>
    </submittedName>
</protein>
<feature type="transmembrane region" description="Helical" evidence="2">
    <location>
        <begin position="17"/>
        <end position="35"/>
    </location>
</feature>
<name>A0A7H1MYP1_9PROT</name>
<dbReference type="RefSeq" id="WP_190262016.1">
    <property type="nucleotide sequence ID" value="NZ_CP053923.1"/>
</dbReference>
<reference evidence="3 4" key="1">
    <citation type="submission" date="2020-05" db="EMBL/GenBank/DDBJ databases">
        <title>Complete closed genome sequence of Defluviicoccus vanus.</title>
        <authorList>
            <person name="Bessarab I."/>
            <person name="Arumugam K."/>
            <person name="Maszenan A.M."/>
            <person name="Seviour R.J."/>
            <person name="Williams R.B."/>
        </authorList>
    </citation>
    <scope>NUCLEOTIDE SEQUENCE [LARGE SCALE GENOMIC DNA]</scope>
    <source>
        <strain evidence="3 4">Ben 114</strain>
    </source>
</reference>
<organism evidence="3 4">
    <name type="scientific">Defluviicoccus vanus</name>
    <dbReference type="NCBI Taxonomy" id="111831"/>
    <lineage>
        <taxon>Bacteria</taxon>
        <taxon>Pseudomonadati</taxon>
        <taxon>Pseudomonadota</taxon>
        <taxon>Alphaproteobacteria</taxon>
        <taxon>Rhodospirillales</taxon>
        <taxon>Rhodospirillaceae</taxon>
        <taxon>Defluviicoccus</taxon>
    </lineage>
</organism>
<keyword evidence="2" id="KW-0472">Membrane</keyword>
<keyword evidence="2" id="KW-1133">Transmembrane helix</keyword>
<keyword evidence="4" id="KW-1185">Reference proteome</keyword>
<evidence type="ECO:0000313" key="3">
    <source>
        <dbReference type="EMBL" id="QNT68577.1"/>
    </source>
</evidence>
<evidence type="ECO:0000313" key="4">
    <source>
        <dbReference type="Proteomes" id="UP000516369"/>
    </source>
</evidence>
<accession>A0A7H1MYP1</accession>
<dbReference type="EMBL" id="CP053923">
    <property type="protein sequence ID" value="QNT68577.1"/>
    <property type="molecule type" value="Genomic_DNA"/>
</dbReference>
<proteinExistence type="predicted"/>
<dbReference type="Proteomes" id="UP000516369">
    <property type="component" value="Chromosome"/>
</dbReference>
<dbReference type="KEGG" id="dvn:HQ394_03330"/>
<evidence type="ECO:0000256" key="1">
    <source>
        <dbReference type="SAM" id="MobiDB-lite"/>
    </source>
</evidence>
<gene>
    <name evidence="3" type="ORF">HQ394_03330</name>
</gene>
<keyword evidence="2" id="KW-0812">Transmembrane</keyword>
<feature type="region of interest" description="Disordered" evidence="1">
    <location>
        <begin position="39"/>
        <end position="61"/>
    </location>
</feature>
<dbReference type="AlphaFoldDB" id="A0A7H1MYP1"/>
<evidence type="ECO:0000256" key="2">
    <source>
        <dbReference type="SAM" id="Phobius"/>
    </source>
</evidence>